<evidence type="ECO:0000313" key="1">
    <source>
        <dbReference type="EMBL" id="ACY95880.1"/>
    </source>
</evidence>
<reference evidence="1 2" key="1">
    <citation type="journal article" date="2011" name="Stand. Genomic Sci.">
        <title>Complete genome sequence of Thermomonospora curvata type strain (B9).</title>
        <authorList>
            <person name="Chertkov O."/>
            <person name="Sikorski J."/>
            <person name="Nolan M."/>
            <person name="Lapidus A."/>
            <person name="Lucas S."/>
            <person name="Del Rio T.G."/>
            <person name="Tice H."/>
            <person name="Cheng J.F."/>
            <person name="Goodwin L."/>
            <person name="Pitluck S."/>
            <person name="Liolios K."/>
            <person name="Ivanova N."/>
            <person name="Mavromatis K."/>
            <person name="Mikhailova N."/>
            <person name="Ovchinnikova G."/>
            <person name="Pati A."/>
            <person name="Chen A."/>
            <person name="Palaniappan K."/>
            <person name="Djao O.D."/>
            <person name="Land M."/>
            <person name="Hauser L."/>
            <person name="Chang Y.J."/>
            <person name="Jeffries C.D."/>
            <person name="Brettin T."/>
            <person name="Han C."/>
            <person name="Detter J.C."/>
            <person name="Rohde M."/>
            <person name="Goker M."/>
            <person name="Woyke T."/>
            <person name="Bristow J."/>
            <person name="Eisen J.A."/>
            <person name="Markowitz V."/>
            <person name="Hugenholtz P."/>
            <person name="Klenk H.P."/>
            <person name="Kyrpides N.C."/>
        </authorList>
    </citation>
    <scope>NUCLEOTIDE SEQUENCE [LARGE SCALE GENOMIC DNA]</scope>
    <source>
        <strain evidence="2">ATCC 19995 / DSM 43183 / JCM 3096 / KCTC 9072 / NBRC 15933 / NCIMB 10081 / Henssen B9</strain>
    </source>
</reference>
<accession>D1A1F8</accession>
<evidence type="ECO:0008006" key="3">
    <source>
        <dbReference type="Google" id="ProtNLM"/>
    </source>
</evidence>
<gene>
    <name evidence="1" type="ordered locus">Tcur_0276</name>
</gene>
<dbReference type="AlphaFoldDB" id="D1A1F8"/>
<protein>
    <recommendedName>
        <fullName evidence="3">Roadblock/LC7 family protein</fullName>
    </recommendedName>
</protein>
<dbReference type="EMBL" id="CP001738">
    <property type="protein sequence ID" value="ACY95880.1"/>
    <property type="molecule type" value="Genomic_DNA"/>
</dbReference>
<sequence>MNLTHIVNTALKSFRQDVPDYVASGIVDLSTGMLLAIDTVDHHPREILDVVAAATADLFQGRTIVHIEELWKQHRGTPDTGHYFNEILVNSENLVHLFLRSRTNPDIVAVVICTRQVNVGMLFAQARRVFKELENAR</sequence>
<dbReference type="OrthoDB" id="3531601at2"/>
<dbReference type="RefSeq" id="WP_012850664.1">
    <property type="nucleotide sequence ID" value="NC_013510.1"/>
</dbReference>
<dbReference type="STRING" id="471852.Tcur_0276"/>
<proteinExistence type="predicted"/>
<keyword evidence="2" id="KW-1185">Reference proteome</keyword>
<organism evidence="1 2">
    <name type="scientific">Thermomonospora curvata (strain ATCC 19995 / DSM 43183 / JCM 3096 / KCTC 9072 / NBRC 15933 / NCIMB 10081 / Henssen B9)</name>
    <dbReference type="NCBI Taxonomy" id="471852"/>
    <lineage>
        <taxon>Bacteria</taxon>
        <taxon>Bacillati</taxon>
        <taxon>Actinomycetota</taxon>
        <taxon>Actinomycetes</taxon>
        <taxon>Streptosporangiales</taxon>
        <taxon>Thermomonosporaceae</taxon>
        <taxon>Thermomonospora</taxon>
    </lineage>
</organism>
<name>D1A1F8_THECD</name>
<evidence type="ECO:0000313" key="2">
    <source>
        <dbReference type="Proteomes" id="UP000001918"/>
    </source>
</evidence>
<dbReference type="HOGENOM" id="CLU_156416_0_0_11"/>
<dbReference type="Proteomes" id="UP000001918">
    <property type="component" value="Chromosome"/>
</dbReference>
<dbReference type="eggNOG" id="COG3829">
    <property type="taxonomic scope" value="Bacteria"/>
</dbReference>
<dbReference type="KEGG" id="tcu:Tcur_0276"/>